<dbReference type="FunFam" id="1.10.40.30:FF:000001">
    <property type="entry name" value="Argininosuccinate lyase"/>
    <property type="match status" value="1"/>
</dbReference>
<comment type="caution">
    <text evidence="10">The sequence shown here is derived from an EMBL/GenBank/DDBJ whole genome shotgun (WGS) entry which is preliminary data.</text>
</comment>
<dbReference type="SUPFAM" id="SSF48557">
    <property type="entry name" value="L-aspartase-like"/>
    <property type="match status" value="1"/>
</dbReference>
<dbReference type="NCBIfam" id="TIGR00838">
    <property type="entry name" value="argH"/>
    <property type="match status" value="1"/>
</dbReference>
<protein>
    <recommendedName>
        <fullName evidence="3 7">Argininosuccinate lyase</fullName>
        <shortName evidence="7">ASAL</shortName>
        <ecNumber evidence="3 7">4.3.2.1</ecNumber>
    </recommendedName>
    <alternativeName>
        <fullName evidence="7">Arginosuccinase</fullName>
    </alternativeName>
</protein>
<keyword evidence="6 7" id="KW-0456">Lyase</keyword>
<gene>
    <name evidence="7 10" type="primary">argH</name>
    <name evidence="10" type="ORF">PbB2_01340</name>
</gene>
<dbReference type="CDD" id="cd01359">
    <property type="entry name" value="Argininosuccinate_lyase"/>
    <property type="match status" value="1"/>
</dbReference>
<dbReference type="InterPro" id="IPR009049">
    <property type="entry name" value="Argininosuccinate_lyase"/>
</dbReference>
<evidence type="ECO:0000259" key="8">
    <source>
        <dbReference type="Pfam" id="PF00206"/>
    </source>
</evidence>
<dbReference type="GO" id="GO:0005829">
    <property type="term" value="C:cytosol"/>
    <property type="evidence" value="ECO:0007669"/>
    <property type="project" value="TreeGrafter"/>
</dbReference>
<keyword evidence="11" id="KW-1185">Reference proteome</keyword>
<dbReference type="InterPro" id="IPR029419">
    <property type="entry name" value="Arg_succ_lyase_C"/>
</dbReference>
<evidence type="ECO:0000313" key="10">
    <source>
        <dbReference type="EMBL" id="GBF57671.1"/>
    </source>
</evidence>
<dbReference type="Gene3D" id="1.10.275.10">
    <property type="entry name" value="Fumarase/aspartase (N-terminal domain)"/>
    <property type="match status" value="1"/>
</dbReference>
<dbReference type="Proteomes" id="UP000245086">
    <property type="component" value="Unassembled WGS sequence"/>
</dbReference>
<evidence type="ECO:0000256" key="1">
    <source>
        <dbReference type="ARBA" id="ARBA00000985"/>
    </source>
</evidence>
<sequence>MWGGRFAASPDETMKAINASIDVDQRMWREDIAGSKAHAAMLTAQGILTQEDGAAIQRGLDEIAAEIAAGAFPFSIDLEDIHLNIEARLTERIGEAGKRLHTGRSRNDQVATDFRLWVRRSLTEADEALLGLMRILVLQADAHADWIMPGFTHLQTAQPVTLGHHLLAYVEMFARDRDRLQATFAHADACPLGSAALAGTPYPIDRQATATALGFSRPMANSLDGVASRDFAMEALNSLAIGAVHLSRLAEEIVLWTSSHFRFARLSDGWSTGSSIMPQKRNPDAAELIRAKAARIAANAQSLMMIVKALPLTYAKDLQDDKALTFEAFDAFLLSVGAMAGMMSTIQFDRGNLRQAATFGYSTATDLADWLVTHLNMPFREAHHVTGAVVKAAEAHGVAELCDLPLSVFQAIEPRITAAVIPLLSVEASVAARASYGGTAPERVRENVARLRDELGLKA</sequence>
<dbReference type="GO" id="GO:0004056">
    <property type="term" value="F:argininosuccinate lyase activity"/>
    <property type="evidence" value="ECO:0007669"/>
    <property type="project" value="UniProtKB-UniRule"/>
</dbReference>
<dbReference type="HAMAP" id="MF_00006">
    <property type="entry name" value="Arg_succ_lyase"/>
    <property type="match status" value="1"/>
</dbReference>
<dbReference type="Gene3D" id="1.20.200.10">
    <property type="entry name" value="Fumarase/aspartase (Central domain)"/>
    <property type="match status" value="1"/>
</dbReference>
<dbReference type="InterPro" id="IPR008948">
    <property type="entry name" value="L-Aspartase-like"/>
</dbReference>
<dbReference type="PRINTS" id="PR00149">
    <property type="entry name" value="FUMRATELYASE"/>
</dbReference>
<reference evidence="10" key="1">
    <citation type="journal article" date="2018" name="Genome Announc.">
        <title>Draft Genome Sequence of "Candidatus Phycosocius bacilliformis," an Alphaproteobacterial Ectosymbiont of the Hydrocarbon-Producing Green Alga Botryococcus braunii.</title>
        <authorList>
            <person name="Tanabe Y."/>
            <person name="Yamaguchi H."/>
            <person name="Watanabe M.M."/>
        </authorList>
    </citation>
    <scope>NUCLEOTIDE SEQUENCE [LARGE SCALE GENOMIC DNA]</scope>
    <source>
        <strain evidence="10">BOTRYCO-2</strain>
    </source>
</reference>
<dbReference type="Pfam" id="PF00206">
    <property type="entry name" value="Lyase_1"/>
    <property type="match status" value="1"/>
</dbReference>
<evidence type="ECO:0000256" key="7">
    <source>
        <dbReference type="HAMAP-Rule" id="MF_00006"/>
    </source>
</evidence>
<dbReference type="PRINTS" id="PR00145">
    <property type="entry name" value="ARGSUCLYASE"/>
</dbReference>
<feature type="domain" description="Argininosuccinate lyase C-terminal" evidence="9">
    <location>
        <begin position="361"/>
        <end position="431"/>
    </location>
</feature>
<dbReference type="PANTHER" id="PTHR43814:SF1">
    <property type="entry name" value="ARGININOSUCCINATE LYASE"/>
    <property type="match status" value="1"/>
</dbReference>
<dbReference type="InterPro" id="IPR022761">
    <property type="entry name" value="Fumarate_lyase_N"/>
</dbReference>
<evidence type="ECO:0000256" key="3">
    <source>
        <dbReference type="ARBA" id="ARBA00012338"/>
    </source>
</evidence>
<dbReference type="EC" id="4.3.2.1" evidence="3 7"/>
<dbReference type="FunFam" id="1.10.275.10:FF:000002">
    <property type="entry name" value="Argininosuccinate lyase"/>
    <property type="match status" value="1"/>
</dbReference>
<evidence type="ECO:0000256" key="4">
    <source>
        <dbReference type="ARBA" id="ARBA00022571"/>
    </source>
</evidence>
<comment type="similarity">
    <text evidence="7">Belongs to the lyase 1 family. Argininosuccinate lyase subfamily.</text>
</comment>
<organism evidence="10 11">
    <name type="scientific">Candidatus Phycosocius bacilliformis</name>
    <dbReference type="NCBI Taxonomy" id="1445552"/>
    <lineage>
        <taxon>Bacteria</taxon>
        <taxon>Pseudomonadati</taxon>
        <taxon>Pseudomonadota</taxon>
        <taxon>Alphaproteobacteria</taxon>
        <taxon>Caulobacterales</taxon>
        <taxon>Caulobacterales incertae sedis</taxon>
        <taxon>Candidatus Phycosocius</taxon>
    </lineage>
</organism>
<dbReference type="Pfam" id="PF14698">
    <property type="entry name" value="ASL_C2"/>
    <property type="match status" value="1"/>
</dbReference>
<feature type="domain" description="Fumarate lyase N-terminal" evidence="8">
    <location>
        <begin position="4"/>
        <end position="296"/>
    </location>
</feature>
<dbReference type="InterPro" id="IPR000362">
    <property type="entry name" value="Fumarate_lyase_fam"/>
</dbReference>
<dbReference type="InterPro" id="IPR024083">
    <property type="entry name" value="Fumarase/histidase_N"/>
</dbReference>
<dbReference type="EMBL" id="BFBR01000003">
    <property type="protein sequence ID" value="GBF57671.1"/>
    <property type="molecule type" value="Genomic_DNA"/>
</dbReference>
<dbReference type="InterPro" id="IPR020557">
    <property type="entry name" value="Fumarate_lyase_CS"/>
</dbReference>
<dbReference type="PANTHER" id="PTHR43814">
    <property type="entry name" value="ARGININOSUCCINATE LYASE"/>
    <property type="match status" value="1"/>
</dbReference>
<name>A0A2P2E9D2_9PROT</name>
<proteinExistence type="inferred from homology"/>
<dbReference type="UniPathway" id="UPA00068">
    <property type="reaction ID" value="UER00114"/>
</dbReference>
<dbReference type="AlphaFoldDB" id="A0A2P2E9D2"/>
<evidence type="ECO:0000256" key="6">
    <source>
        <dbReference type="ARBA" id="ARBA00023239"/>
    </source>
</evidence>
<keyword evidence="7" id="KW-0963">Cytoplasm</keyword>
<evidence type="ECO:0000313" key="11">
    <source>
        <dbReference type="Proteomes" id="UP000245086"/>
    </source>
</evidence>
<evidence type="ECO:0000256" key="2">
    <source>
        <dbReference type="ARBA" id="ARBA00004941"/>
    </source>
</evidence>
<keyword evidence="4 7" id="KW-0055">Arginine biosynthesis</keyword>
<keyword evidence="5 7" id="KW-0028">Amino-acid biosynthesis</keyword>
<dbReference type="Gene3D" id="1.10.40.30">
    <property type="entry name" value="Fumarase/aspartase (C-terminal domain)"/>
    <property type="match status" value="1"/>
</dbReference>
<accession>A0A2P2E9D2</accession>
<dbReference type="PROSITE" id="PS00163">
    <property type="entry name" value="FUMARATE_LYASES"/>
    <property type="match status" value="1"/>
</dbReference>
<dbReference type="GO" id="GO:0042450">
    <property type="term" value="P:L-arginine biosynthetic process via ornithine"/>
    <property type="evidence" value="ECO:0007669"/>
    <property type="project" value="UniProtKB-UniRule"/>
</dbReference>
<comment type="pathway">
    <text evidence="2 7">Amino-acid biosynthesis; L-arginine biosynthesis; L-arginine from L-ornithine and carbamoyl phosphate: step 3/3.</text>
</comment>
<comment type="subcellular location">
    <subcellularLocation>
        <location evidence="7">Cytoplasm</location>
    </subcellularLocation>
</comment>
<comment type="catalytic activity">
    <reaction evidence="1 7">
        <text>2-(N(omega)-L-arginino)succinate = fumarate + L-arginine</text>
        <dbReference type="Rhea" id="RHEA:24020"/>
        <dbReference type="ChEBI" id="CHEBI:29806"/>
        <dbReference type="ChEBI" id="CHEBI:32682"/>
        <dbReference type="ChEBI" id="CHEBI:57472"/>
        <dbReference type="EC" id="4.3.2.1"/>
    </reaction>
</comment>
<dbReference type="FunFam" id="1.20.200.10:FF:000015">
    <property type="entry name" value="argininosuccinate lyase isoform X2"/>
    <property type="match status" value="1"/>
</dbReference>
<dbReference type="RefSeq" id="WP_305790452.1">
    <property type="nucleotide sequence ID" value="NZ_BFBR01000003.1"/>
</dbReference>
<evidence type="ECO:0000259" key="9">
    <source>
        <dbReference type="Pfam" id="PF14698"/>
    </source>
</evidence>
<evidence type="ECO:0000256" key="5">
    <source>
        <dbReference type="ARBA" id="ARBA00022605"/>
    </source>
</evidence>